<reference evidence="1 2" key="1">
    <citation type="journal article" date="2018" name="Nat. Ecol. Evol.">
        <title>Shark genomes provide insights into elasmobranch evolution and the origin of vertebrates.</title>
        <authorList>
            <person name="Hara Y"/>
            <person name="Yamaguchi K"/>
            <person name="Onimaru K"/>
            <person name="Kadota M"/>
            <person name="Koyanagi M"/>
            <person name="Keeley SD"/>
            <person name="Tatsumi K"/>
            <person name="Tanaka K"/>
            <person name="Motone F"/>
            <person name="Kageyama Y"/>
            <person name="Nozu R"/>
            <person name="Adachi N"/>
            <person name="Nishimura O"/>
            <person name="Nakagawa R"/>
            <person name="Tanegashima C"/>
            <person name="Kiyatake I"/>
            <person name="Matsumoto R"/>
            <person name="Murakumo K"/>
            <person name="Nishida K"/>
            <person name="Terakita A"/>
            <person name="Kuratani S"/>
            <person name="Sato K"/>
            <person name="Hyodo S Kuraku.S."/>
        </authorList>
    </citation>
    <scope>NUCLEOTIDE SEQUENCE [LARGE SCALE GENOMIC DNA]</scope>
</reference>
<evidence type="ECO:0000313" key="2">
    <source>
        <dbReference type="Proteomes" id="UP000288216"/>
    </source>
</evidence>
<sequence length="76" mass="8771">MWRCEFCNKNNVLDYRSNEARLGDDQIYIHVPNPVTSEDIDDTLVVFCVDISGSMSVTFEVNRSSNCKSLYMSRLQ</sequence>
<name>A0A401QBU2_SCYTO</name>
<dbReference type="EMBL" id="BFAA01031247">
    <property type="protein sequence ID" value="GCB82865.1"/>
    <property type="molecule type" value="Genomic_DNA"/>
</dbReference>
<dbReference type="AlphaFoldDB" id="A0A401QBU2"/>
<dbReference type="Proteomes" id="UP000288216">
    <property type="component" value="Unassembled WGS sequence"/>
</dbReference>
<proteinExistence type="predicted"/>
<keyword evidence="2" id="KW-1185">Reference proteome</keyword>
<feature type="non-terminal residue" evidence="1">
    <location>
        <position position="76"/>
    </location>
</feature>
<dbReference type="STRING" id="75743.A0A401QBU2"/>
<comment type="caution">
    <text evidence="1">The sequence shown here is derived from an EMBL/GenBank/DDBJ whole genome shotgun (WGS) entry which is preliminary data.</text>
</comment>
<dbReference type="OrthoDB" id="1724672at2759"/>
<protein>
    <recommendedName>
        <fullName evidence="3">VWFA domain-containing protein</fullName>
    </recommendedName>
</protein>
<evidence type="ECO:0000313" key="1">
    <source>
        <dbReference type="EMBL" id="GCB82865.1"/>
    </source>
</evidence>
<accession>A0A401QBU2</accession>
<gene>
    <name evidence="1" type="ORF">scyTo_0023609</name>
</gene>
<evidence type="ECO:0008006" key="3">
    <source>
        <dbReference type="Google" id="ProtNLM"/>
    </source>
</evidence>
<organism evidence="1 2">
    <name type="scientific">Scyliorhinus torazame</name>
    <name type="common">Cloudy catshark</name>
    <name type="synonym">Catulus torazame</name>
    <dbReference type="NCBI Taxonomy" id="75743"/>
    <lineage>
        <taxon>Eukaryota</taxon>
        <taxon>Metazoa</taxon>
        <taxon>Chordata</taxon>
        <taxon>Craniata</taxon>
        <taxon>Vertebrata</taxon>
        <taxon>Chondrichthyes</taxon>
        <taxon>Elasmobranchii</taxon>
        <taxon>Galeomorphii</taxon>
        <taxon>Galeoidea</taxon>
        <taxon>Carcharhiniformes</taxon>
        <taxon>Scyliorhinidae</taxon>
        <taxon>Scyliorhinus</taxon>
    </lineage>
</organism>